<proteinExistence type="predicted"/>
<dbReference type="Proteomes" id="UP000813462">
    <property type="component" value="Unassembled WGS sequence"/>
</dbReference>
<dbReference type="EMBL" id="JAEACU010000004">
    <property type="protein sequence ID" value="KAH7533948.1"/>
    <property type="molecule type" value="Genomic_DNA"/>
</dbReference>
<gene>
    <name evidence="1" type="ORF">FEM48_Zijuj04G0185800</name>
</gene>
<dbReference type="AlphaFoldDB" id="A0A978VLH9"/>
<accession>A0A978VLH9</accession>
<protein>
    <submittedName>
        <fullName evidence="1">Uncharacterized protein</fullName>
    </submittedName>
</protein>
<sequence length="154" mass="16936">MDGYRDCSDGFSCGNITDVEYPFSGEDSQQVTIRYDCLSTSIPFIPPGLPSASAYRVSHLNRPSGSTYKSAFITTESQAAMLCNWTIRVGILRSYVNGDMGNQSKMEEAMRQGFTVKSKVDTGACRECTVSGSRVGKLRLTRKKPEPKKLELGL</sequence>
<name>A0A978VLH9_ZIZJJ</name>
<evidence type="ECO:0000313" key="2">
    <source>
        <dbReference type="Proteomes" id="UP000813462"/>
    </source>
</evidence>
<comment type="caution">
    <text evidence="1">The sequence shown here is derived from an EMBL/GenBank/DDBJ whole genome shotgun (WGS) entry which is preliminary data.</text>
</comment>
<organism evidence="1 2">
    <name type="scientific">Ziziphus jujuba var. spinosa</name>
    <dbReference type="NCBI Taxonomy" id="714518"/>
    <lineage>
        <taxon>Eukaryota</taxon>
        <taxon>Viridiplantae</taxon>
        <taxon>Streptophyta</taxon>
        <taxon>Embryophyta</taxon>
        <taxon>Tracheophyta</taxon>
        <taxon>Spermatophyta</taxon>
        <taxon>Magnoliopsida</taxon>
        <taxon>eudicotyledons</taxon>
        <taxon>Gunneridae</taxon>
        <taxon>Pentapetalae</taxon>
        <taxon>rosids</taxon>
        <taxon>fabids</taxon>
        <taxon>Rosales</taxon>
        <taxon>Rhamnaceae</taxon>
        <taxon>Paliureae</taxon>
        <taxon>Ziziphus</taxon>
    </lineage>
</organism>
<reference evidence="1" key="1">
    <citation type="journal article" date="2021" name="Front. Plant Sci.">
        <title>Chromosome-Scale Genome Assembly for Chinese Sour Jujube and Insights Into Its Genome Evolution and Domestication Signature.</title>
        <authorList>
            <person name="Shen L.-Y."/>
            <person name="Luo H."/>
            <person name="Wang X.-L."/>
            <person name="Wang X.-M."/>
            <person name="Qiu X.-J."/>
            <person name="Liu H."/>
            <person name="Zhou S.-S."/>
            <person name="Jia K.-H."/>
            <person name="Nie S."/>
            <person name="Bao Y.-T."/>
            <person name="Zhang R.-G."/>
            <person name="Yun Q.-Z."/>
            <person name="Chai Y.-H."/>
            <person name="Lu J.-Y."/>
            <person name="Li Y."/>
            <person name="Zhao S.-W."/>
            <person name="Mao J.-F."/>
            <person name="Jia S.-G."/>
            <person name="Mao Y.-M."/>
        </authorList>
    </citation>
    <scope>NUCLEOTIDE SEQUENCE</scope>
    <source>
        <strain evidence="1">AT0</strain>
        <tissue evidence="1">Leaf</tissue>
    </source>
</reference>
<evidence type="ECO:0000313" key="1">
    <source>
        <dbReference type="EMBL" id="KAH7533948.1"/>
    </source>
</evidence>